<dbReference type="EMBL" id="MT143719">
    <property type="protein sequence ID" value="QJB01620.1"/>
    <property type="molecule type" value="Genomic_DNA"/>
</dbReference>
<gene>
    <name evidence="1" type="ORF">MM171A01319_0006</name>
    <name evidence="2" type="ORF">MM171B02265_0007</name>
</gene>
<organism evidence="1">
    <name type="scientific">viral metagenome</name>
    <dbReference type="NCBI Taxonomy" id="1070528"/>
    <lineage>
        <taxon>unclassified sequences</taxon>
        <taxon>metagenomes</taxon>
        <taxon>organismal metagenomes</taxon>
    </lineage>
</organism>
<proteinExistence type="predicted"/>
<reference evidence="1" key="1">
    <citation type="submission" date="2020-03" db="EMBL/GenBank/DDBJ databases">
        <title>The deep terrestrial virosphere.</title>
        <authorList>
            <person name="Holmfeldt K."/>
            <person name="Nilsson E."/>
            <person name="Simone D."/>
            <person name="Lopez-Fernandez M."/>
            <person name="Wu X."/>
            <person name="de Brujin I."/>
            <person name="Lundin D."/>
            <person name="Andersson A."/>
            <person name="Bertilsson S."/>
            <person name="Dopson M."/>
        </authorList>
    </citation>
    <scope>NUCLEOTIDE SEQUENCE</scope>
    <source>
        <strain evidence="1">MM171A01319</strain>
        <strain evidence="2">MM171B02265</strain>
    </source>
</reference>
<dbReference type="EMBL" id="MT143629">
    <property type="protein sequence ID" value="QJA99103.1"/>
    <property type="molecule type" value="Genomic_DNA"/>
</dbReference>
<sequence length="80" mass="9662">MGEPKISANNEFPKARNDCDITGGCPFDYYGSEEVDDWFKRCVEDKPKITLLNHHRHIPSHEYWDYWFEKWFGQFKEETT</sequence>
<evidence type="ECO:0000313" key="2">
    <source>
        <dbReference type="EMBL" id="QJB01620.1"/>
    </source>
</evidence>
<dbReference type="AlphaFoldDB" id="A0A6M3LWC1"/>
<evidence type="ECO:0000313" key="1">
    <source>
        <dbReference type="EMBL" id="QJA99103.1"/>
    </source>
</evidence>
<accession>A0A6M3LWC1</accession>
<protein>
    <submittedName>
        <fullName evidence="1">Uncharacterized protein</fullName>
    </submittedName>
</protein>
<name>A0A6M3LWC1_9ZZZZ</name>